<comment type="caution">
    <text evidence="3">The sequence shown here is derived from an EMBL/GenBank/DDBJ whole genome shotgun (WGS) entry which is preliminary data.</text>
</comment>
<evidence type="ECO:0000313" key="3">
    <source>
        <dbReference type="EMBL" id="MFC7357078.1"/>
    </source>
</evidence>
<feature type="transmembrane region" description="Helical" evidence="2">
    <location>
        <begin position="39"/>
        <end position="58"/>
    </location>
</feature>
<keyword evidence="2" id="KW-0472">Membrane</keyword>
<keyword evidence="1" id="KW-0175">Coiled coil</keyword>
<dbReference type="EMBL" id="JBHTBN010000002">
    <property type="protein sequence ID" value="MFC7357078.1"/>
    <property type="molecule type" value="Genomic_DNA"/>
</dbReference>
<name>A0ABW2MQS4_9FLAO</name>
<organism evidence="3 4">
    <name type="scientific">Jejudonia soesokkakensis</name>
    <dbReference type="NCBI Taxonomy" id="1323432"/>
    <lineage>
        <taxon>Bacteria</taxon>
        <taxon>Pseudomonadati</taxon>
        <taxon>Bacteroidota</taxon>
        <taxon>Flavobacteriia</taxon>
        <taxon>Flavobacteriales</taxon>
        <taxon>Flavobacteriaceae</taxon>
        <taxon>Jejudonia</taxon>
    </lineage>
</organism>
<evidence type="ECO:0000256" key="1">
    <source>
        <dbReference type="SAM" id="Coils"/>
    </source>
</evidence>
<protein>
    <submittedName>
        <fullName evidence="3">Uncharacterized protein</fullName>
    </submittedName>
</protein>
<sequence>MQKHKTRFVTPKFTIFILIVGFVFFILGIAFLFRFDSKIGGIILVILGIYLGFSHNGIDIDITNNRFRKFTSHFGIKTGDWKNFKYYPYLSLLTINQKQTTYSYTNAQNTTKFIVYRIYLLNKKHTEKILIREFRSKSKADKEIAELENELNLKIDVYSPDFS</sequence>
<proteinExistence type="predicted"/>
<evidence type="ECO:0000313" key="4">
    <source>
        <dbReference type="Proteomes" id="UP001596415"/>
    </source>
</evidence>
<dbReference type="RefSeq" id="WP_380216927.1">
    <property type="nucleotide sequence ID" value="NZ_JBHTBN010000002.1"/>
</dbReference>
<dbReference type="Proteomes" id="UP001596415">
    <property type="component" value="Unassembled WGS sequence"/>
</dbReference>
<keyword evidence="2" id="KW-0812">Transmembrane</keyword>
<keyword evidence="2" id="KW-1133">Transmembrane helix</keyword>
<feature type="transmembrane region" description="Helical" evidence="2">
    <location>
        <begin position="12"/>
        <end position="33"/>
    </location>
</feature>
<evidence type="ECO:0000256" key="2">
    <source>
        <dbReference type="SAM" id="Phobius"/>
    </source>
</evidence>
<reference evidence="4" key="1">
    <citation type="journal article" date="2019" name="Int. J. Syst. Evol. Microbiol.">
        <title>The Global Catalogue of Microorganisms (GCM) 10K type strain sequencing project: providing services to taxonomists for standard genome sequencing and annotation.</title>
        <authorList>
            <consortium name="The Broad Institute Genomics Platform"/>
            <consortium name="The Broad Institute Genome Sequencing Center for Infectious Disease"/>
            <person name="Wu L."/>
            <person name="Ma J."/>
        </authorList>
    </citation>
    <scope>NUCLEOTIDE SEQUENCE [LARGE SCALE GENOMIC DNA]</scope>
    <source>
        <strain evidence="4">CGMCC 1.16306</strain>
    </source>
</reference>
<feature type="coiled-coil region" evidence="1">
    <location>
        <begin position="130"/>
        <end position="157"/>
    </location>
</feature>
<accession>A0ABW2MQS4</accession>
<keyword evidence="4" id="KW-1185">Reference proteome</keyword>
<gene>
    <name evidence="3" type="ORF">ACFQO1_05225</name>
</gene>